<dbReference type="GO" id="GO:0016597">
    <property type="term" value="F:amino acid binding"/>
    <property type="evidence" value="ECO:0007669"/>
    <property type="project" value="UniProtKB-UniRule"/>
</dbReference>
<accession>A0AAQ3K6N7</accession>
<dbReference type="Proteomes" id="UP001327560">
    <property type="component" value="Chromosome 3"/>
</dbReference>
<evidence type="ECO:0000313" key="5">
    <source>
        <dbReference type="Proteomes" id="UP001327560"/>
    </source>
</evidence>
<evidence type="ECO:0000256" key="2">
    <source>
        <dbReference type="RuleBase" id="RU369043"/>
    </source>
</evidence>
<feature type="domain" description="ACT" evidence="3">
    <location>
        <begin position="39"/>
        <end position="117"/>
    </location>
</feature>
<dbReference type="PANTHER" id="PTHR31096:SF55">
    <property type="entry name" value="ACT DOMAIN-CONTAINING PROTEIN ACR6"/>
    <property type="match status" value="1"/>
</dbReference>
<evidence type="ECO:0000256" key="1">
    <source>
        <dbReference type="ARBA" id="ARBA00022737"/>
    </source>
</evidence>
<dbReference type="Pfam" id="PF01842">
    <property type="entry name" value="ACT"/>
    <property type="match status" value="3"/>
</dbReference>
<sequence length="451" mass="50806">MMRSCPTVEVDDDEYAKLIRRMNHPRVVIDNDACDNATVIRVDSINQHGILLEVVQILTDLNLVIRKAYISSDGSWFMDVFNVTDIDGNKVRDKGIISYIQKSLGPDACFFPKLRNSVDIMPSKELTFIEMTGADRPGLLSEICAVLANRNCNVVKAELWTHNTRVAAVVHVTDEVTGRAVEDPDRLIAIKELLCNVLRGDQDSRTARTMVSMGHTHTERRLHQMMFNDRDYEGTDVPGEGDDDNKSRPQVAVLDCFEKDYSVVILRSKDRPKLLFDTVCTLTDMEYVVFHGTVDTGDEEAYQEYYIRHVDGHPISSEAERQRVIKCLEAAIERRATEGLELVLRTQDRLGLLSDITRIFRENGLTIRRAEISTEGGKALDTFYLSEMSGNPVEAKMVDSICRELGQMVVRVKQNRPLSSKPSEEGSASSFLFGNLFKASIQSLRLVGSYS</sequence>
<dbReference type="AlphaFoldDB" id="A0AAQ3K6N7"/>
<keyword evidence="5" id="KW-1185">Reference proteome</keyword>
<comment type="function">
    <text evidence="2">Binds amino acids.</text>
</comment>
<gene>
    <name evidence="4" type="ORF">Cni_G10450</name>
</gene>
<dbReference type="InterPro" id="IPR040217">
    <property type="entry name" value="ACR1-12"/>
</dbReference>
<dbReference type="PROSITE" id="PS51671">
    <property type="entry name" value="ACT"/>
    <property type="match status" value="3"/>
</dbReference>
<evidence type="ECO:0000313" key="4">
    <source>
        <dbReference type="EMBL" id="WOL01733.1"/>
    </source>
</evidence>
<dbReference type="SUPFAM" id="SSF55021">
    <property type="entry name" value="ACT-like"/>
    <property type="match status" value="3"/>
</dbReference>
<dbReference type="PANTHER" id="PTHR31096">
    <property type="entry name" value="ACT DOMAIN-CONTAINING PROTEIN ACR4-RELATED"/>
    <property type="match status" value="1"/>
</dbReference>
<proteinExistence type="predicted"/>
<dbReference type="Gene3D" id="3.30.70.260">
    <property type="match status" value="1"/>
</dbReference>
<dbReference type="EMBL" id="CP136892">
    <property type="protein sequence ID" value="WOL01733.1"/>
    <property type="molecule type" value="Genomic_DNA"/>
</dbReference>
<protein>
    <recommendedName>
        <fullName evidence="2">ACT domain-containing protein ACR</fullName>
    </recommendedName>
    <alternativeName>
        <fullName evidence="2">Protein ACT DOMAIN REPEATS</fullName>
    </alternativeName>
</protein>
<dbReference type="InterPro" id="IPR002912">
    <property type="entry name" value="ACT_dom"/>
</dbReference>
<feature type="domain" description="ACT" evidence="3">
    <location>
        <begin position="341"/>
        <end position="420"/>
    </location>
</feature>
<keyword evidence="1 2" id="KW-0677">Repeat</keyword>
<organism evidence="4 5">
    <name type="scientific">Canna indica</name>
    <name type="common">Indian-shot</name>
    <dbReference type="NCBI Taxonomy" id="4628"/>
    <lineage>
        <taxon>Eukaryota</taxon>
        <taxon>Viridiplantae</taxon>
        <taxon>Streptophyta</taxon>
        <taxon>Embryophyta</taxon>
        <taxon>Tracheophyta</taxon>
        <taxon>Spermatophyta</taxon>
        <taxon>Magnoliopsida</taxon>
        <taxon>Liliopsida</taxon>
        <taxon>Zingiberales</taxon>
        <taxon>Cannaceae</taxon>
        <taxon>Canna</taxon>
    </lineage>
</organism>
<dbReference type="InterPro" id="IPR045865">
    <property type="entry name" value="ACT-like_dom_sf"/>
</dbReference>
<dbReference type="CDD" id="cd04897">
    <property type="entry name" value="ACT_ACR_3"/>
    <property type="match status" value="1"/>
</dbReference>
<feature type="domain" description="ACT" evidence="3">
    <location>
        <begin position="128"/>
        <end position="212"/>
    </location>
</feature>
<name>A0AAQ3K6N7_9LILI</name>
<reference evidence="4 5" key="1">
    <citation type="submission" date="2023-10" db="EMBL/GenBank/DDBJ databases">
        <title>Chromosome-scale genome assembly provides insights into flower coloration mechanisms of Canna indica.</title>
        <authorList>
            <person name="Li C."/>
        </authorList>
    </citation>
    <scope>NUCLEOTIDE SEQUENCE [LARGE SCALE GENOMIC DNA]</scope>
    <source>
        <tissue evidence="4">Flower</tissue>
    </source>
</reference>
<evidence type="ECO:0000259" key="3">
    <source>
        <dbReference type="PROSITE" id="PS51671"/>
    </source>
</evidence>